<dbReference type="Proteomes" id="UP000006919">
    <property type="component" value="Chromosome"/>
</dbReference>
<dbReference type="RefSeq" id="WP_013499017.1">
    <property type="nucleotide sequence ID" value="NC_014833.1"/>
</dbReference>
<dbReference type="KEGG" id="ral:Rumal_2402"/>
<evidence type="ECO:0008006" key="5">
    <source>
        <dbReference type="Google" id="ProtNLM"/>
    </source>
</evidence>
<feature type="signal peptide" evidence="2">
    <location>
        <begin position="1"/>
        <end position="23"/>
    </location>
</feature>
<dbReference type="AlphaFoldDB" id="E6UE17"/>
<name>E6UE17_RUMA7</name>
<feature type="compositionally biased region" description="Low complexity" evidence="1">
    <location>
        <begin position="27"/>
        <end position="58"/>
    </location>
</feature>
<feature type="chain" id="PRO_5039724851" description="Lipoprotein" evidence="2">
    <location>
        <begin position="24"/>
        <end position="445"/>
    </location>
</feature>
<evidence type="ECO:0000313" key="4">
    <source>
        <dbReference type="Proteomes" id="UP000006919"/>
    </source>
</evidence>
<gene>
    <name evidence="3" type="ordered locus">Rumal_2402</name>
</gene>
<organism evidence="3 4">
    <name type="scientific">Ruminococcus albus (strain ATCC 27210 / DSM 20455 / JCM 14654 / NCDO 2250 / 7)</name>
    <dbReference type="NCBI Taxonomy" id="697329"/>
    <lineage>
        <taxon>Bacteria</taxon>
        <taxon>Bacillati</taxon>
        <taxon>Bacillota</taxon>
        <taxon>Clostridia</taxon>
        <taxon>Eubacteriales</taxon>
        <taxon>Oscillospiraceae</taxon>
        <taxon>Ruminococcus</taxon>
    </lineage>
</organism>
<evidence type="ECO:0000256" key="1">
    <source>
        <dbReference type="SAM" id="MobiDB-lite"/>
    </source>
</evidence>
<accession>E6UE17</accession>
<sequence length="445" mass="50252" precursor="true">MKTTKIISTMCAFLIALAMSACGETSQSSTESKAEAETTTTTAPATETETTTTTTALSDEQKNEERTTTKKEIAKPVLKTGFNEATNIVVKNGGLIYNIPSYYQKKSTDENGITYTYEESDGSEVGIYFSYFPYDENYKFNEEYAQIIFDSVKEKIKLDDDFSSTKIEQFSFLGRTTYGILYTNIDLENNYSARAYMFLIHNKEAYTLNYILSTSVLFDDGKFDYDYSADTNSILNSIEEDKDYVYEKPTDDKKDETSKSDESKNTYEHNSYYDIVESASWTDIIGSTHIVHKVKAKQDVSISASILAYSESGSVIGKSSSDIVLTKGQTNYFEYYFDEDVSNAQLKPSFKAKEDSFMVGERNGVELIEYSITDENLYLTLKQNVDDLGLSKYKILLYNGDQIVGTKEGFYSISAENLDGKGSTDVAEIWTYGTAYDRIEFIYEP</sequence>
<dbReference type="OrthoDB" id="15761at1263"/>
<keyword evidence="2" id="KW-0732">Signal</keyword>
<reference evidence="3 4" key="1">
    <citation type="journal article" date="2011" name="J. Bacteriol.">
        <title>Complete genome of the cellulolytic ruminal bacterium Ruminococcus albus 7.</title>
        <authorList>
            <person name="Suen G."/>
            <person name="Stevenson D.M."/>
            <person name="Bruce D.C."/>
            <person name="Chertkov O."/>
            <person name="Copeland A."/>
            <person name="Cheng J.F."/>
            <person name="Detter C."/>
            <person name="Detter J.C."/>
            <person name="Goodwin L.A."/>
            <person name="Han C.S."/>
            <person name="Hauser L.J."/>
            <person name="Ivanova N.N."/>
            <person name="Kyrpides N.C."/>
            <person name="Land M.L."/>
            <person name="Lapidus A."/>
            <person name="Lucas S."/>
            <person name="Ovchinnikova G."/>
            <person name="Pitluck S."/>
            <person name="Tapia R."/>
            <person name="Woyke T."/>
            <person name="Boyum J."/>
            <person name="Mead D."/>
            <person name="Weimer P.J."/>
        </authorList>
    </citation>
    <scope>NUCLEOTIDE SEQUENCE [LARGE SCALE GENOMIC DNA]</scope>
    <source>
        <strain evidence="4">ATCC 27210 / DSM 20455 / JCM 14654 / NCDO 2250 / 7</strain>
    </source>
</reference>
<protein>
    <recommendedName>
        <fullName evidence="5">Lipoprotein</fullName>
    </recommendedName>
</protein>
<evidence type="ECO:0000313" key="3">
    <source>
        <dbReference type="EMBL" id="ADU22882.1"/>
    </source>
</evidence>
<feature type="compositionally biased region" description="Basic and acidic residues" evidence="1">
    <location>
        <begin position="59"/>
        <end position="69"/>
    </location>
</feature>
<proteinExistence type="predicted"/>
<feature type="region of interest" description="Disordered" evidence="1">
    <location>
        <begin position="27"/>
        <end position="69"/>
    </location>
</feature>
<dbReference type="PROSITE" id="PS51257">
    <property type="entry name" value="PROKAR_LIPOPROTEIN"/>
    <property type="match status" value="1"/>
</dbReference>
<evidence type="ECO:0000256" key="2">
    <source>
        <dbReference type="SAM" id="SignalP"/>
    </source>
</evidence>
<dbReference type="EMBL" id="CP002403">
    <property type="protein sequence ID" value="ADU22882.1"/>
    <property type="molecule type" value="Genomic_DNA"/>
</dbReference>
<dbReference type="HOGENOM" id="CLU_615210_0_0_9"/>